<proteinExistence type="predicted"/>
<name>A0A4Q9L807_9MICR</name>
<dbReference type="Gene3D" id="3.80.10.10">
    <property type="entry name" value="Ribonuclease Inhibitor"/>
    <property type="match status" value="1"/>
</dbReference>
<evidence type="ECO:0000313" key="1">
    <source>
        <dbReference type="EMBL" id="TBU02830.1"/>
    </source>
</evidence>
<dbReference type="SUPFAM" id="SSF52047">
    <property type="entry name" value="RNI-like"/>
    <property type="match status" value="1"/>
</dbReference>
<gene>
    <name evidence="1" type="ORF">CWI39_1081p0010</name>
</gene>
<dbReference type="EMBL" id="PIXR01001081">
    <property type="protein sequence ID" value="TBU02830.1"/>
    <property type="molecule type" value="Genomic_DNA"/>
</dbReference>
<evidence type="ECO:0000313" key="2">
    <source>
        <dbReference type="Proteomes" id="UP000293045"/>
    </source>
</evidence>
<comment type="caution">
    <text evidence="1">The sequence shown here is derived from an EMBL/GenBank/DDBJ whole genome shotgun (WGS) entry which is preliminary data.</text>
</comment>
<sequence length="698" mass="84141">MLVRDSNRQYEQYYIEFIERIGLKFDIFEKFDKMNNNIEIYLCHHIKKSDFLIFYKFIISYYLPVHKMTIEKFYTILYFLEYFRVECDNKLRNVIKSILYSLVESDEMQIFDMEKELFHFIKQDYFSHALYKKISQEYLKLLNNGNDSKISFFIKEHESYIYDEYNGIFTGCRKHMLVFDDEFDSFFYKKVVVNHKSQCLFLMFLNTLDIKYLHIKGYNNENSKSFCFILQNLKKKIDEIVFFKYKISDEVICSLNANLNFKNLKKIVFIKSKIDTSLIFIEHLGNINEFIFYEKHYYGRDTLPGIKEGDLNIAEFILQNLKPIHPQHSTEESIKENEKIPKERKDFYLKLLKEVKFRDKVKIIEYFECKNENLKIECFGEYKGCFNNISITFKNLNDKRFIITENTILEENIKCIEIKCSEIKSDFLRDIFTIKKLESLEIKSSHIYIENESFLNESIKYFGFYPYNSECFCGFFKLINMMIGLQKIYIYTGNIIMLNRSVDQIFYITELYIWYIYKMIDLLQHLAKNEKFDFKATNKDIFGSEYPKDSLKFAFPNYNLSSIKKLSIENFSIGNSNVNAFSNLLCLKELDIAKINYQNISFSELFCAKQEYKIKRMNLEKINISEKDLIFIANLKKIEVIHFRWCDIQGKAYFWIKFLFVSENYIELIKYGTREDNLPEETINFIKEKFKTKYIVIK</sequence>
<dbReference type="VEuPathDB" id="MicrosporidiaDB:CWI36_1956p0010"/>
<dbReference type="Proteomes" id="UP000293045">
    <property type="component" value="Unassembled WGS sequence"/>
</dbReference>
<dbReference type="AlphaFoldDB" id="A0A4Q9L807"/>
<protein>
    <submittedName>
        <fullName evidence="1">Uncharacterized protein</fullName>
    </submittedName>
</protein>
<reference evidence="1 2" key="1">
    <citation type="submission" date="2017-12" db="EMBL/GenBank/DDBJ databases">
        <authorList>
            <person name="Pombert J.-F."/>
            <person name="Haag K.L."/>
            <person name="Ebert D."/>
        </authorList>
    </citation>
    <scope>NUCLEOTIDE SEQUENCE [LARGE SCALE GENOMIC DNA]</scope>
    <source>
        <strain evidence="1">IL-BN-2</strain>
    </source>
</reference>
<dbReference type="InterPro" id="IPR032675">
    <property type="entry name" value="LRR_dom_sf"/>
</dbReference>
<dbReference type="VEuPathDB" id="MicrosporidiaDB:CWI39_1081p0010"/>
<accession>A0A4Q9L807</accession>
<dbReference type="VEuPathDB" id="MicrosporidiaDB:CWI36_1432p0020"/>
<organism evidence="1 2">
    <name type="scientific">Hamiltosporidium magnivora</name>
    <dbReference type="NCBI Taxonomy" id="148818"/>
    <lineage>
        <taxon>Eukaryota</taxon>
        <taxon>Fungi</taxon>
        <taxon>Fungi incertae sedis</taxon>
        <taxon>Microsporidia</taxon>
        <taxon>Dubosqiidae</taxon>
        <taxon>Hamiltosporidium</taxon>
    </lineage>
</organism>